<evidence type="ECO:0000259" key="1">
    <source>
        <dbReference type="PROSITE" id="PS51462"/>
    </source>
</evidence>
<proteinExistence type="predicted"/>
<dbReference type="Pfam" id="PF00293">
    <property type="entry name" value="NUDIX"/>
    <property type="match status" value="1"/>
</dbReference>
<sequence length="248" mass="26668">MADQNATPAPTTTNVQSSSSALVVDPSLSYYNLSTPAEYKQQSNNNIKCLVVCAIVIVRCSSSSASASASESVPLPSTDDGDQAAPTPRVLLVQRALTDSWPGIWEAPGGTCDETDTSLIAALARELREETGLEARAALGLVHIDRVRGGHLTKVTFLADVENPQQVKEKEGEHLSSPSPSLSSWNGLVKLDPAEHSAFVWATEEEVRQDIVQGGQRLVWPRNSRDKATVLEGFRMAAALWKKGEETS</sequence>
<comment type="caution">
    <text evidence="2">The sequence shown here is derived from an EMBL/GenBank/DDBJ whole genome shotgun (WGS) entry which is preliminary data.</text>
</comment>
<dbReference type="CDD" id="cd02883">
    <property type="entry name" value="NUDIX_Hydrolase"/>
    <property type="match status" value="1"/>
</dbReference>
<dbReference type="PROSITE" id="PS51462">
    <property type="entry name" value="NUDIX"/>
    <property type="match status" value="1"/>
</dbReference>
<dbReference type="InterPro" id="IPR015797">
    <property type="entry name" value="NUDIX_hydrolase-like_dom_sf"/>
</dbReference>
<dbReference type="InterPro" id="IPR000086">
    <property type="entry name" value="NUDIX_hydrolase_dom"/>
</dbReference>
<feature type="domain" description="Nudix hydrolase" evidence="1">
    <location>
        <begin position="66"/>
        <end position="225"/>
    </location>
</feature>
<keyword evidence="3" id="KW-1185">Reference proteome</keyword>
<dbReference type="EMBL" id="JAQQWI010000007">
    <property type="protein sequence ID" value="KAK8027805.1"/>
    <property type="molecule type" value="Genomic_DNA"/>
</dbReference>
<gene>
    <name evidence="2" type="ORF">PG991_004861</name>
</gene>
<dbReference type="Proteomes" id="UP001396898">
    <property type="component" value="Unassembled WGS sequence"/>
</dbReference>
<protein>
    <recommendedName>
        <fullName evidence="1">Nudix hydrolase domain-containing protein</fullName>
    </recommendedName>
</protein>
<name>A0ABR1S7I6_9PEZI</name>
<evidence type="ECO:0000313" key="3">
    <source>
        <dbReference type="Proteomes" id="UP001396898"/>
    </source>
</evidence>
<dbReference type="Gene3D" id="3.90.79.10">
    <property type="entry name" value="Nucleoside Triphosphate Pyrophosphohydrolase"/>
    <property type="match status" value="1"/>
</dbReference>
<dbReference type="PANTHER" id="PTHR43736">
    <property type="entry name" value="ADP-RIBOSE PYROPHOSPHATASE"/>
    <property type="match status" value="1"/>
</dbReference>
<evidence type="ECO:0000313" key="2">
    <source>
        <dbReference type="EMBL" id="KAK8027805.1"/>
    </source>
</evidence>
<accession>A0ABR1S7I6</accession>
<reference evidence="2 3" key="1">
    <citation type="submission" date="2023-01" db="EMBL/GenBank/DDBJ databases">
        <title>Analysis of 21 Apiospora genomes using comparative genomics revels a genus with tremendous synthesis potential of carbohydrate active enzymes and secondary metabolites.</title>
        <authorList>
            <person name="Sorensen T."/>
        </authorList>
    </citation>
    <scope>NUCLEOTIDE SEQUENCE [LARGE SCALE GENOMIC DNA]</scope>
    <source>
        <strain evidence="2 3">CBS 20057</strain>
    </source>
</reference>
<dbReference type="PANTHER" id="PTHR43736:SF1">
    <property type="entry name" value="DIHYDRONEOPTERIN TRIPHOSPHATE DIPHOSPHATASE"/>
    <property type="match status" value="1"/>
</dbReference>
<organism evidence="2 3">
    <name type="scientific">Apiospora marii</name>
    <dbReference type="NCBI Taxonomy" id="335849"/>
    <lineage>
        <taxon>Eukaryota</taxon>
        <taxon>Fungi</taxon>
        <taxon>Dikarya</taxon>
        <taxon>Ascomycota</taxon>
        <taxon>Pezizomycotina</taxon>
        <taxon>Sordariomycetes</taxon>
        <taxon>Xylariomycetidae</taxon>
        <taxon>Amphisphaeriales</taxon>
        <taxon>Apiosporaceae</taxon>
        <taxon>Apiospora</taxon>
    </lineage>
</organism>
<dbReference type="SUPFAM" id="SSF55811">
    <property type="entry name" value="Nudix"/>
    <property type="match status" value="1"/>
</dbReference>